<organism evidence="7 8">
    <name type="scientific">Hyphodiscus hymeniophilus</name>
    <dbReference type="NCBI Taxonomy" id="353542"/>
    <lineage>
        <taxon>Eukaryota</taxon>
        <taxon>Fungi</taxon>
        <taxon>Dikarya</taxon>
        <taxon>Ascomycota</taxon>
        <taxon>Pezizomycotina</taxon>
        <taxon>Leotiomycetes</taxon>
        <taxon>Helotiales</taxon>
        <taxon>Hyphodiscaceae</taxon>
        <taxon>Hyphodiscus</taxon>
    </lineage>
</organism>
<keyword evidence="2" id="KW-0677">Repeat</keyword>
<proteinExistence type="predicted"/>
<dbReference type="Proteomes" id="UP000785200">
    <property type="component" value="Unassembled WGS sequence"/>
</dbReference>
<evidence type="ECO:0000259" key="6">
    <source>
        <dbReference type="PROSITE" id="PS51401"/>
    </source>
</evidence>
<dbReference type="AlphaFoldDB" id="A0A9P6VK63"/>
<dbReference type="EMBL" id="VNKQ01000007">
    <property type="protein sequence ID" value="KAG0649676.1"/>
    <property type="molecule type" value="Genomic_DNA"/>
</dbReference>
<dbReference type="Pfam" id="PF04968">
    <property type="entry name" value="CHORD"/>
    <property type="match status" value="2"/>
</dbReference>
<comment type="caution">
    <text evidence="7">The sequence shown here is derived from an EMBL/GenBank/DDBJ whole genome shotgun (WGS) entry which is preliminary data.</text>
</comment>
<feature type="region of interest" description="Disordered" evidence="4">
    <location>
        <begin position="76"/>
        <end position="126"/>
    </location>
</feature>
<feature type="domain" description="CHORD" evidence="6">
    <location>
        <begin position="129"/>
        <end position="188"/>
    </location>
</feature>
<dbReference type="Gene3D" id="2.60.40.790">
    <property type="match status" value="1"/>
</dbReference>
<sequence length="316" mass="34851">MAQKCVHSSCGKMYTDPEEECHYHSGPPIFHEGQKGWKCCKSRVLTFDEFLAIPPCTTGKHSTTDLPPTIEKKQVDPADAAPAYKPTIPAPEPASRGPVAPQPTATPPPPPPESEDDDPSLDIPKGKTCRRKACGQQYTGVREGEKCVFHPGFPIFHEGSKGYTCCKRRVLEFDEFMRIEGCETKDKHLFIGSGKTKGAKLGGEEVLETVRHDFYQTPTTVIASFFLKKINKENAKVEFVNQEIVLDLPTSDSPPKRYKSKVPLFGAINTTESKFKIMGTKLEVTLAKADGASWPTLRSDEQRTGEIIQVGKAGRA</sequence>
<keyword evidence="8" id="KW-1185">Reference proteome</keyword>
<evidence type="ECO:0000256" key="3">
    <source>
        <dbReference type="ARBA" id="ARBA00022833"/>
    </source>
</evidence>
<dbReference type="PROSITE" id="PS51203">
    <property type="entry name" value="CS"/>
    <property type="match status" value="1"/>
</dbReference>
<dbReference type="GO" id="GO:0046872">
    <property type="term" value="F:metal ion binding"/>
    <property type="evidence" value="ECO:0007669"/>
    <property type="project" value="UniProtKB-KW"/>
</dbReference>
<dbReference type="OrthoDB" id="1898560at2759"/>
<dbReference type="InterPro" id="IPR007051">
    <property type="entry name" value="CHORD_dom"/>
</dbReference>
<dbReference type="InterPro" id="IPR039790">
    <property type="entry name" value="CHRD1"/>
</dbReference>
<dbReference type="Pfam" id="PF04969">
    <property type="entry name" value="CS"/>
    <property type="match status" value="1"/>
</dbReference>
<name>A0A9P6VK63_9HELO</name>
<dbReference type="InterPro" id="IPR008978">
    <property type="entry name" value="HSP20-like_chaperone"/>
</dbReference>
<evidence type="ECO:0000313" key="7">
    <source>
        <dbReference type="EMBL" id="KAG0649676.1"/>
    </source>
</evidence>
<dbReference type="PANTHER" id="PTHR46983:SF3">
    <property type="entry name" value="CHPADIPLOID STATE MAINTENANCE PROTEIN CHPA"/>
    <property type="match status" value="1"/>
</dbReference>
<evidence type="ECO:0000259" key="5">
    <source>
        <dbReference type="PROSITE" id="PS51203"/>
    </source>
</evidence>
<feature type="compositionally biased region" description="Pro residues" evidence="4">
    <location>
        <begin position="100"/>
        <end position="112"/>
    </location>
</feature>
<evidence type="ECO:0000256" key="1">
    <source>
        <dbReference type="ARBA" id="ARBA00022723"/>
    </source>
</evidence>
<evidence type="ECO:0000313" key="8">
    <source>
        <dbReference type="Proteomes" id="UP000785200"/>
    </source>
</evidence>
<dbReference type="SUPFAM" id="SSF49764">
    <property type="entry name" value="HSP20-like chaperones"/>
    <property type="match status" value="1"/>
</dbReference>
<keyword evidence="3" id="KW-0862">Zinc</keyword>
<accession>A0A9P6VK63</accession>
<gene>
    <name evidence="7" type="ORF">D0Z07_3789</name>
</gene>
<evidence type="ECO:0000256" key="4">
    <source>
        <dbReference type="SAM" id="MobiDB-lite"/>
    </source>
</evidence>
<keyword evidence="1" id="KW-0479">Metal-binding</keyword>
<dbReference type="InterPro" id="IPR007052">
    <property type="entry name" value="CS_dom"/>
</dbReference>
<dbReference type="Gene3D" id="4.10.1130.20">
    <property type="match status" value="2"/>
</dbReference>
<dbReference type="PROSITE" id="PS51401">
    <property type="entry name" value="CHORD"/>
    <property type="match status" value="2"/>
</dbReference>
<evidence type="ECO:0000256" key="2">
    <source>
        <dbReference type="ARBA" id="ARBA00022737"/>
    </source>
</evidence>
<protein>
    <submittedName>
        <fullName evidence="7">Cysteine and histidine-rich domain-containing</fullName>
    </submittedName>
</protein>
<dbReference type="PANTHER" id="PTHR46983">
    <property type="entry name" value="CYSTEINE AND HISTIDINE-RICH DOMAIN-CONTAINING PROTEIN 1"/>
    <property type="match status" value="1"/>
</dbReference>
<dbReference type="CDD" id="cd06466">
    <property type="entry name" value="p23_CS_SGT1_like"/>
    <property type="match status" value="1"/>
</dbReference>
<feature type="domain" description="CS" evidence="5">
    <location>
        <begin position="207"/>
        <end position="298"/>
    </location>
</feature>
<reference evidence="7" key="1">
    <citation type="submission" date="2019-07" db="EMBL/GenBank/DDBJ databases">
        <title>Hyphodiscus hymeniophilus genome sequencing and assembly.</title>
        <authorList>
            <person name="Kramer G."/>
            <person name="Nodwell J."/>
        </authorList>
    </citation>
    <scope>NUCLEOTIDE SEQUENCE</scope>
    <source>
        <strain evidence="7">ATCC 34498</strain>
    </source>
</reference>
<feature type="domain" description="CHORD" evidence="6">
    <location>
        <begin position="5"/>
        <end position="61"/>
    </location>
</feature>